<feature type="compositionally biased region" description="Basic residues" evidence="1">
    <location>
        <begin position="51"/>
        <end position="71"/>
    </location>
</feature>
<feature type="compositionally biased region" description="Basic and acidic residues" evidence="1">
    <location>
        <begin position="162"/>
        <end position="175"/>
    </location>
</feature>
<accession>A0A6J4HGU3</accession>
<feature type="non-terminal residue" evidence="2">
    <location>
        <position position="243"/>
    </location>
</feature>
<feature type="non-terminal residue" evidence="2">
    <location>
        <position position="1"/>
    </location>
</feature>
<dbReference type="AlphaFoldDB" id="A0A6J4HGU3"/>
<evidence type="ECO:0000256" key="1">
    <source>
        <dbReference type="SAM" id="MobiDB-lite"/>
    </source>
</evidence>
<feature type="compositionally biased region" description="Basic residues" evidence="1">
    <location>
        <begin position="121"/>
        <end position="134"/>
    </location>
</feature>
<proteinExistence type="predicted"/>
<sequence length="243" mass="25966">EREPVTEPAPDRGTVRGVRADVRAAAVRGDGGELAGSALRAGPRDGARSVRSGRQHHRRARAALLRQHRRAGGAGRRPAVRAGRGAVPDGVRDPRTSEDGRPGHGYPVAALDRGSRAPGAARRHERAHGRRGRLRGGAEGVCRGAGHLRRGRREPVAALRLPVRDLRHQPADARACRPAQRGHACGLPEPGLPQHGQGPAHGTRRRGRGDGLPDTARPRPEGGHERRPDRAAPDRIRRPTGPV</sequence>
<organism evidence="2">
    <name type="scientific">uncultured Blastococcus sp</name>
    <dbReference type="NCBI Taxonomy" id="217144"/>
    <lineage>
        <taxon>Bacteria</taxon>
        <taxon>Bacillati</taxon>
        <taxon>Actinomycetota</taxon>
        <taxon>Actinomycetes</taxon>
        <taxon>Geodermatophilales</taxon>
        <taxon>Geodermatophilaceae</taxon>
        <taxon>Blastococcus</taxon>
        <taxon>environmental samples</taxon>
    </lineage>
</organism>
<feature type="compositionally biased region" description="Low complexity" evidence="1">
    <location>
        <begin position="76"/>
        <end position="88"/>
    </location>
</feature>
<protein>
    <submittedName>
        <fullName evidence="2">Response regulator receiver and ANTAR domain protein</fullName>
    </submittedName>
</protein>
<feature type="region of interest" description="Disordered" evidence="1">
    <location>
        <begin position="28"/>
        <end position="243"/>
    </location>
</feature>
<feature type="compositionally biased region" description="Basic and acidic residues" evidence="1">
    <location>
        <begin position="208"/>
        <end position="237"/>
    </location>
</feature>
<name>A0A6J4HGU3_9ACTN</name>
<feature type="region of interest" description="Disordered" evidence="1">
    <location>
        <begin position="1"/>
        <end position="20"/>
    </location>
</feature>
<gene>
    <name evidence="2" type="ORF">AVDCRST_MAG57-708</name>
</gene>
<feature type="compositionally biased region" description="Basic and acidic residues" evidence="1">
    <location>
        <begin position="90"/>
        <end position="102"/>
    </location>
</feature>
<evidence type="ECO:0000313" key="2">
    <source>
        <dbReference type="EMBL" id="CAA9223413.1"/>
    </source>
</evidence>
<reference evidence="2" key="1">
    <citation type="submission" date="2020-02" db="EMBL/GenBank/DDBJ databases">
        <authorList>
            <person name="Meier V. D."/>
        </authorList>
    </citation>
    <scope>NUCLEOTIDE SEQUENCE</scope>
    <source>
        <strain evidence="2">AVDCRST_MAG57</strain>
    </source>
</reference>
<dbReference type="EMBL" id="CADCTI010000070">
    <property type="protein sequence ID" value="CAA9223413.1"/>
    <property type="molecule type" value="Genomic_DNA"/>
</dbReference>